<accession>F4LJY4</accession>
<dbReference type="eggNOG" id="COG1309">
    <property type="taxonomic scope" value="Bacteria"/>
</dbReference>
<evidence type="ECO:0000313" key="4">
    <source>
        <dbReference type="EMBL" id="AEE16464.1"/>
    </source>
</evidence>
<evidence type="ECO:0000256" key="2">
    <source>
        <dbReference type="PROSITE-ProRule" id="PRU00335"/>
    </source>
</evidence>
<dbReference type="HOGENOM" id="CLU_069356_6_0_12"/>
<dbReference type="Proteomes" id="UP000006546">
    <property type="component" value="Chromosome"/>
</dbReference>
<dbReference type="PROSITE" id="PS50977">
    <property type="entry name" value="HTH_TETR_2"/>
    <property type="match status" value="1"/>
</dbReference>
<dbReference type="RefSeq" id="WP_013758173.1">
    <property type="nucleotide sequence ID" value="NC_015500.1"/>
</dbReference>
<dbReference type="AlphaFoldDB" id="F4LJY4"/>
<reference evidence="5" key="1">
    <citation type="submission" date="2011-04" db="EMBL/GenBank/DDBJ databases">
        <title>The complete genome of Treponema brennaborense DSM 12168.</title>
        <authorList>
            <person name="Lucas S."/>
            <person name="Han J."/>
            <person name="Lapidus A."/>
            <person name="Bruce D."/>
            <person name="Goodwin L."/>
            <person name="Pitluck S."/>
            <person name="Peters L."/>
            <person name="Kyrpides N."/>
            <person name="Mavromatis K."/>
            <person name="Ivanova N."/>
            <person name="Mikhailova N."/>
            <person name="Pagani I."/>
            <person name="Teshima H."/>
            <person name="Detter J.C."/>
            <person name="Tapia R."/>
            <person name="Han C."/>
            <person name="Land M."/>
            <person name="Hauser L."/>
            <person name="Markowitz V."/>
            <person name="Cheng J.-F."/>
            <person name="Hugenholtz P."/>
            <person name="Woyke T."/>
            <person name="Wu D."/>
            <person name="Gronow S."/>
            <person name="Wellnitz S."/>
            <person name="Brambilla E."/>
            <person name="Klenk H.-P."/>
            <person name="Eisen J.A."/>
        </authorList>
    </citation>
    <scope>NUCLEOTIDE SEQUENCE [LARGE SCALE GENOMIC DNA]</scope>
    <source>
        <strain evidence="5">DSM 12168 / CIP 105900 / DD5/3</strain>
    </source>
</reference>
<dbReference type="STRING" id="906968.Trebr_1030"/>
<dbReference type="InterPro" id="IPR009057">
    <property type="entry name" value="Homeodomain-like_sf"/>
</dbReference>
<feature type="domain" description="HTH tetR-type" evidence="3">
    <location>
        <begin position="6"/>
        <end position="66"/>
    </location>
</feature>
<dbReference type="GO" id="GO:0000976">
    <property type="term" value="F:transcription cis-regulatory region binding"/>
    <property type="evidence" value="ECO:0007669"/>
    <property type="project" value="TreeGrafter"/>
</dbReference>
<dbReference type="SUPFAM" id="SSF46689">
    <property type="entry name" value="Homeodomain-like"/>
    <property type="match status" value="1"/>
</dbReference>
<feature type="DNA-binding region" description="H-T-H motif" evidence="2">
    <location>
        <begin position="29"/>
        <end position="48"/>
    </location>
</feature>
<sequence length="206" mass="22946">MTDKADKTRQRILENAKTEFLGKGFSGASLRTIAKNAGVTTGALYGLFSSKDDLFEALVGEHASFFLKEFSEAQDTFASLAPGVQVDTMHANSNSVLEKLLDYMFDHITAFRLLLSCSAGSRYELWLERLITIEEESAKNFMAVLKSQGRQTENLSDEIIHMLSGSFLHGVMENVVHEMPRTRAVENIRMLQKYATAGWNALLGLD</sequence>
<evidence type="ECO:0000313" key="5">
    <source>
        <dbReference type="Proteomes" id="UP000006546"/>
    </source>
</evidence>
<evidence type="ECO:0000259" key="3">
    <source>
        <dbReference type="PROSITE" id="PS50977"/>
    </source>
</evidence>
<proteinExistence type="predicted"/>
<dbReference type="InterPro" id="IPR001647">
    <property type="entry name" value="HTH_TetR"/>
</dbReference>
<keyword evidence="1 2" id="KW-0238">DNA-binding</keyword>
<evidence type="ECO:0000256" key="1">
    <source>
        <dbReference type="ARBA" id="ARBA00023125"/>
    </source>
</evidence>
<dbReference type="PRINTS" id="PR00455">
    <property type="entry name" value="HTHTETR"/>
</dbReference>
<dbReference type="Pfam" id="PF00440">
    <property type="entry name" value="TetR_N"/>
    <property type="match status" value="1"/>
</dbReference>
<name>F4LJY4_TREBD</name>
<protein>
    <submittedName>
        <fullName evidence="4">Transcriptional regulator, TetR family</fullName>
    </submittedName>
</protein>
<dbReference type="KEGG" id="tbe:Trebr_1030"/>
<dbReference type="PANTHER" id="PTHR30055">
    <property type="entry name" value="HTH-TYPE TRANSCRIPTIONAL REGULATOR RUTR"/>
    <property type="match status" value="1"/>
</dbReference>
<dbReference type="InterPro" id="IPR050109">
    <property type="entry name" value="HTH-type_TetR-like_transc_reg"/>
</dbReference>
<dbReference type="Gene3D" id="1.10.357.10">
    <property type="entry name" value="Tetracycline Repressor, domain 2"/>
    <property type="match status" value="1"/>
</dbReference>
<dbReference type="EMBL" id="CP002696">
    <property type="protein sequence ID" value="AEE16464.1"/>
    <property type="molecule type" value="Genomic_DNA"/>
</dbReference>
<dbReference type="OrthoDB" id="362563at2"/>
<gene>
    <name evidence="4" type="ordered locus">Trebr_1030</name>
</gene>
<keyword evidence="5" id="KW-1185">Reference proteome</keyword>
<dbReference type="PANTHER" id="PTHR30055:SF226">
    <property type="entry name" value="HTH-TYPE TRANSCRIPTIONAL REGULATOR PKSA"/>
    <property type="match status" value="1"/>
</dbReference>
<dbReference type="GO" id="GO:0003700">
    <property type="term" value="F:DNA-binding transcription factor activity"/>
    <property type="evidence" value="ECO:0007669"/>
    <property type="project" value="TreeGrafter"/>
</dbReference>
<organism evidence="4 5">
    <name type="scientific">Treponema brennaborense (strain DSM 12168 / CIP 105900 / DD5/3)</name>
    <dbReference type="NCBI Taxonomy" id="906968"/>
    <lineage>
        <taxon>Bacteria</taxon>
        <taxon>Pseudomonadati</taxon>
        <taxon>Spirochaetota</taxon>
        <taxon>Spirochaetia</taxon>
        <taxon>Spirochaetales</taxon>
        <taxon>Treponemataceae</taxon>
        <taxon>Treponema</taxon>
    </lineage>
</organism>